<feature type="transmembrane region" description="Helical" evidence="1">
    <location>
        <begin position="84"/>
        <end position="108"/>
    </location>
</feature>
<dbReference type="AlphaFoldDB" id="A0A1I0DDE1"/>
<dbReference type="STRING" id="426128.SAMN05660297_01996"/>
<dbReference type="EMBL" id="FOHU01000007">
    <property type="protein sequence ID" value="SET30362.1"/>
    <property type="molecule type" value="Genomic_DNA"/>
</dbReference>
<proteinExistence type="predicted"/>
<evidence type="ECO:0000256" key="1">
    <source>
        <dbReference type="SAM" id="Phobius"/>
    </source>
</evidence>
<protein>
    <submittedName>
        <fullName evidence="2">Uncharacterized protein</fullName>
    </submittedName>
</protein>
<name>A0A1I0DDE1_9FIRM</name>
<accession>A0A1I0DDE1</accession>
<keyword evidence="1" id="KW-0812">Transmembrane</keyword>
<organism evidence="2 3">
    <name type="scientific">Natronincola peptidivorans</name>
    <dbReference type="NCBI Taxonomy" id="426128"/>
    <lineage>
        <taxon>Bacteria</taxon>
        <taxon>Bacillati</taxon>
        <taxon>Bacillota</taxon>
        <taxon>Clostridia</taxon>
        <taxon>Peptostreptococcales</taxon>
        <taxon>Natronincolaceae</taxon>
        <taxon>Natronincola</taxon>
    </lineage>
</organism>
<gene>
    <name evidence="2" type="ORF">SAMN05660297_01996</name>
</gene>
<keyword evidence="1" id="KW-1133">Transmembrane helix</keyword>
<dbReference type="Proteomes" id="UP000199568">
    <property type="component" value="Unassembled WGS sequence"/>
</dbReference>
<evidence type="ECO:0000313" key="2">
    <source>
        <dbReference type="EMBL" id="SET30362.1"/>
    </source>
</evidence>
<keyword evidence="3" id="KW-1185">Reference proteome</keyword>
<feature type="transmembrane region" description="Helical" evidence="1">
    <location>
        <begin position="56"/>
        <end position="78"/>
    </location>
</feature>
<sequence>MKCEACDSKISVNYGNAYTVLCKNCSGKEVGLSELKKEKMVDDKIDKSSIMKVNKWVESLGILSSIIGILFMIVGLGQGNLSSLLSGVLIVTFGVAIYAFGNIIPYIVSIETNIRTLKDELVGRTKFPKDGQDL</sequence>
<dbReference type="OrthoDB" id="9971417at2"/>
<evidence type="ECO:0000313" key="3">
    <source>
        <dbReference type="Proteomes" id="UP000199568"/>
    </source>
</evidence>
<dbReference type="RefSeq" id="WP_090443091.1">
    <property type="nucleotide sequence ID" value="NZ_FOHU01000007.1"/>
</dbReference>
<reference evidence="2 3" key="1">
    <citation type="submission" date="2016-10" db="EMBL/GenBank/DDBJ databases">
        <authorList>
            <person name="de Groot N.N."/>
        </authorList>
    </citation>
    <scope>NUCLEOTIDE SEQUENCE [LARGE SCALE GENOMIC DNA]</scope>
    <source>
        <strain evidence="2 3">DSM 18979</strain>
    </source>
</reference>
<keyword evidence="1" id="KW-0472">Membrane</keyword>